<evidence type="ECO:0008006" key="4">
    <source>
        <dbReference type="Google" id="ProtNLM"/>
    </source>
</evidence>
<feature type="transmembrane region" description="Helical" evidence="1">
    <location>
        <begin position="42"/>
        <end position="65"/>
    </location>
</feature>
<organism evidence="2 3">
    <name type="scientific">Anaerobaca lacustris</name>
    <dbReference type="NCBI Taxonomy" id="3044600"/>
    <lineage>
        <taxon>Bacteria</taxon>
        <taxon>Pseudomonadati</taxon>
        <taxon>Planctomycetota</taxon>
        <taxon>Phycisphaerae</taxon>
        <taxon>Sedimentisphaerales</taxon>
        <taxon>Anaerobacaceae</taxon>
        <taxon>Anaerobaca</taxon>
    </lineage>
</organism>
<protein>
    <recommendedName>
        <fullName evidence="4">O-antigen ligase domain-containing protein</fullName>
    </recommendedName>
</protein>
<dbReference type="RefSeq" id="WP_349245095.1">
    <property type="nucleotide sequence ID" value="NZ_JASCXX010000012.1"/>
</dbReference>
<keyword evidence="1" id="KW-0812">Transmembrane</keyword>
<feature type="transmembrane region" description="Helical" evidence="1">
    <location>
        <begin position="251"/>
        <end position="274"/>
    </location>
</feature>
<keyword evidence="1" id="KW-0472">Membrane</keyword>
<keyword evidence="1" id="KW-1133">Transmembrane helix</keyword>
<proteinExistence type="predicted"/>
<name>A0AAW6TWB8_9BACT</name>
<reference evidence="2" key="1">
    <citation type="submission" date="2023-05" db="EMBL/GenBank/DDBJ databases">
        <title>Anaerotaeda fermentans gen. nov., sp. nov., a novel anaerobic planctomycete of the new family within the order Sedimentisphaerales isolated from Taman Peninsula, Russia.</title>
        <authorList>
            <person name="Khomyakova M.A."/>
            <person name="Merkel A.Y."/>
            <person name="Slobodkin A.I."/>
        </authorList>
    </citation>
    <scope>NUCLEOTIDE SEQUENCE</scope>
    <source>
        <strain evidence="2">M17dextr</strain>
    </source>
</reference>
<feature type="transmembrane region" description="Helical" evidence="1">
    <location>
        <begin position="333"/>
        <end position="352"/>
    </location>
</feature>
<evidence type="ECO:0000256" key="1">
    <source>
        <dbReference type="SAM" id="Phobius"/>
    </source>
</evidence>
<gene>
    <name evidence="2" type="ORF">QJ522_11580</name>
</gene>
<dbReference type="AlphaFoldDB" id="A0AAW6TWB8"/>
<feature type="transmembrane region" description="Helical" evidence="1">
    <location>
        <begin position="179"/>
        <end position="200"/>
    </location>
</feature>
<dbReference type="Proteomes" id="UP001431776">
    <property type="component" value="Unassembled WGS sequence"/>
</dbReference>
<feature type="transmembrane region" description="Helical" evidence="1">
    <location>
        <begin position="77"/>
        <end position="96"/>
    </location>
</feature>
<feature type="transmembrane region" description="Helical" evidence="1">
    <location>
        <begin position="131"/>
        <end position="149"/>
    </location>
</feature>
<accession>A0AAW6TWB8</accession>
<feature type="transmembrane region" description="Helical" evidence="1">
    <location>
        <begin position="229"/>
        <end position="244"/>
    </location>
</feature>
<dbReference type="EMBL" id="JASCXX010000012">
    <property type="protein sequence ID" value="MDI6449687.1"/>
    <property type="molecule type" value="Genomic_DNA"/>
</dbReference>
<keyword evidence="3" id="KW-1185">Reference proteome</keyword>
<evidence type="ECO:0000313" key="2">
    <source>
        <dbReference type="EMBL" id="MDI6449687.1"/>
    </source>
</evidence>
<feature type="transmembrane region" description="Helical" evidence="1">
    <location>
        <begin position="389"/>
        <end position="405"/>
    </location>
</feature>
<evidence type="ECO:0000313" key="3">
    <source>
        <dbReference type="Proteomes" id="UP001431776"/>
    </source>
</evidence>
<feature type="transmembrane region" description="Helical" evidence="1">
    <location>
        <begin position="364"/>
        <end position="383"/>
    </location>
</feature>
<sequence length="446" mass="49733">MITQPAIALILALALVTLLVPRKYFLLPYVVAACFVPADQRIIVADLDFTALRILLVVGLLRVVCAGDGKPLKYNSFDKLVIAWVVVGAIVYVLQWGTFAAVINRSGVLFNVIGTYWLFRKSVTNLEDISRIGRMLAVCALVMVVLVAIEWTTGQNPFVVMGRVRTVVRQGEYRCQASFPHSIMLGLFWATAIPLFVGLWKAEGRKWLYMAATAAGVFIVVATRSSTPLLTLLIVLGFLFLFRYRRYGRQAAWCAVGMTVALHIVMKAPVWHLIARVNMIGGSTGWHRYHLINEAINHLSEWAVLGTRGTAHWGWGLHDITNQYILEGVRGGLITLVLFVVLLVRAVAKVGAASLRRISPGHQWLLWAICVSILGHCVSFFGVSYFGQIILLLYMTFAIVGWVFSDPKALRIEEALIAYHREHGKDSGQLDRHRQLEHTGHPARLP</sequence>
<comment type="caution">
    <text evidence="2">The sequence shown here is derived from an EMBL/GenBank/DDBJ whole genome shotgun (WGS) entry which is preliminary data.</text>
</comment>